<dbReference type="PANTHER" id="PTHR39178:SF1">
    <property type="entry name" value="RIBOSOMAL-PROCESSING CYSTEINE PROTEASE PRP"/>
    <property type="match status" value="1"/>
</dbReference>
<proteinExistence type="inferred from homology"/>
<reference evidence="7" key="1">
    <citation type="journal article" date="2014" name="Int. J. Syst. Evol. Microbiol.">
        <title>Complete genome sequence of Corynebacterium casei LMG S-19264T (=DSM 44701T), isolated from a smear-ripened cheese.</title>
        <authorList>
            <consortium name="US DOE Joint Genome Institute (JGI-PGF)"/>
            <person name="Walter F."/>
            <person name="Albersmeier A."/>
            <person name="Kalinowski J."/>
            <person name="Ruckert C."/>
        </authorList>
    </citation>
    <scope>NUCLEOTIDE SEQUENCE</scope>
    <source>
        <strain evidence="7">JCM 15325</strain>
    </source>
</reference>
<dbReference type="RefSeq" id="WP_188800802.1">
    <property type="nucleotide sequence ID" value="NZ_BMOK01000001.1"/>
</dbReference>
<comment type="caution">
    <text evidence="7">The sequence shown here is derived from an EMBL/GenBank/DDBJ whole genome shotgun (WGS) entry which is preliminary data.</text>
</comment>
<dbReference type="InterPro" id="IPR036764">
    <property type="entry name" value="Peptidase_Prp_sf"/>
</dbReference>
<evidence type="ECO:0000313" key="7">
    <source>
        <dbReference type="EMBL" id="GGL41160.1"/>
    </source>
</evidence>
<dbReference type="PANTHER" id="PTHR39178">
    <property type="entry name" value="HYPOTHETICAL RIBOSOME-ASSOCIATED PROTEIN"/>
    <property type="match status" value="1"/>
</dbReference>
<keyword evidence="2" id="KW-0645">Protease</keyword>
<name>A0A917RXN7_9BACL</name>
<evidence type="ECO:0000256" key="5">
    <source>
        <dbReference type="ARBA" id="ARBA00044503"/>
    </source>
</evidence>
<evidence type="ECO:0000256" key="2">
    <source>
        <dbReference type="ARBA" id="ARBA00022670"/>
    </source>
</evidence>
<evidence type="ECO:0000256" key="6">
    <source>
        <dbReference type="ARBA" id="ARBA00044538"/>
    </source>
</evidence>
<keyword evidence="3" id="KW-0378">Hydrolase</keyword>
<reference evidence="7" key="2">
    <citation type="submission" date="2020-09" db="EMBL/GenBank/DDBJ databases">
        <authorList>
            <person name="Sun Q."/>
            <person name="Ohkuma M."/>
        </authorList>
    </citation>
    <scope>NUCLEOTIDE SEQUENCE</scope>
    <source>
        <strain evidence="7">JCM 15325</strain>
    </source>
</reference>
<dbReference type="GO" id="GO:0006508">
    <property type="term" value="P:proteolysis"/>
    <property type="evidence" value="ECO:0007669"/>
    <property type="project" value="UniProtKB-KW"/>
</dbReference>
<dbReference type="CDD" id="cd16332">
    <property type="entry name" value="Prp-like"/>
    <property type="match status" value="1"/>
</dbReference>
<accession>A0A917RXN7</accession>
<dbReference type="EMBL" id="BMOK01000001">
    <property type="protein sequence ID" value="GGL41160.1"/>
    <property type="molecule type" value="Genomic_DNA"/>
</dbReference>
<comment type="similarity">
    <text evidence="5">Belongs to the Prp family.</text>
</comment>
<dbReference type="Pfam" id="PF04327">
    <property type="entry name" value="Peptidase_Prp"/>
    <property type="match status" value="1"/>
</dbReference>
<keyword evidence="1" id="KW-0690">Ribosome biogenesis</keyword>
<keyword evidence="8" id="KW-1185">Reference proteome</keyword>
<dbReference type="GO" id="GO:0008234">
    <property type="term" value="F:cysteine-type peptidase activity"/>
    <property type="evidence" value="ECO:0007669"/>
    <property type="project" value="UniProtKB-KW"/>
</dbReference>
<organism evidence="7 8">
    <name type="scientific">Sporolactobacillus putidus</name>
    <dbReference type="NCBI Taxonomy" id="492735"/>
    <lineage>
        <taxon>Bacteria</taxon>
        <taxon>Bacillati</taxon>
        <taxon>Bacillota</taxon>
        <taxon>Bacilli</taxon>
        <taxon>Bacillales</taxon>
        <taxon>Sporolactobacillaceae</taxon>
        <taxon>Sporolactobacillus</taxon>
    </lineage>
</organism>
<dbReference type="AlphaFoldDB" id="A0A917RXN7"/>
<evidence type="ECO:0000313" key="8">
    <source>
        <dbReference type="Proteomes" id="UP000654670"/>
    </source>
</evidence>
<dbReference type="Proteomes" id="UP000654670">
    <property type="component" value="Unassembled WGS sequence"/>
</dbReference>
<dbReference type="Gene3D" id="3.30.70.1490">
    <property type="entry name" value="Cysteine protease Prp"/>
    <property type="match status" value="1"/>
</dbReference>
<gene>
    <name evidence="7" type="ORF">GCM10007968_01320</name>
</gene>
<evidence type="ECO:0000256" key="4">
    <source>
        <dbReference type="ARBA" id="ARBA00022807"/>
    </source>
</evidence>
<dbReference type="InterPro" id="IPR007422">
    <property type="entry name" value="Peptidase_Prp"/>
</dbReference>
<sequence>MITLTVDRNLKREITAFKMTGHAGSGPYGYDLVCAAVSAVSFGALNAVESLTGARMKVTQAEAGGFLECICPKTTTDAWDKMQLILEAMLVSMQTIETSYGNYIKIYDEGGVDHVET</sequence>
<dbReference type="GO" id="GO:0042254">
    <property type="term" value="P:ribosome biogenesis"/>
    <property type="evidence" value="ECO:0007669"/>
    <property type="project" value="UniProtKB-KW"/>
</dbReference>
<dbReference type="SUPFAM" id="SSF118010">
    <property type="entry name" value="TM1457-like"/>
    <property type="match status" value="1"/>
</dbReference>
<evidence type="ECO:0000256" key="3">
    <source>
        <dbReference type="ARBA" id="ARBA00022801"/>
    </source>
</evidence>
<protein>
    <recommendedName>
        <fullName evidence="6">Ribosomal processing cysteine protease Prp</fullName>
    </recommendedName>
</protein>
<keyword evidence="4" id="KW-0788">Thiol protease</keyword>
<evidence type="ECO:0000256" key="1">
    <source>
        <dbReference type="ARBA" id="ARBA00022517"/>
    </source>
</evidence>